<feature type="compositionally biased region" description="Polar residues" evidence="1">
    <location>
        <begin position="1"/>
        <end position="14"/>
    </location>
</feature>
<dbReference type="EMBL" id="CAJVPP010002274">
    <property type="protein sequence ID" value="CAG8594439.1"/>
    <property type="molecule type" value="Genomic_DNA"/>
</dbReference>
<protein>
    <submittedName>
        <fullName evidence="2">7187_t:CDS:1</fullName>
    </submittedName>
</protein>
<comment type="caution">
    <text evidence="2">The sequence shown here is derived from an EMBL/GenBank/DDBJ whole genome shotgun (WGS) entry which is preliminary data.</text>
</comment>
<sequence length="48" mass="5421">MRQESDCLNASNNYAIGDTESEDNSIKFDHESEPEATEIDTMLAEIQK</sequence>
<feature type="region of interest" description="Disordered" evidence="1">
    <location>
        <begin position="1"/>
        <end position="48"/>
    </location>
</feature>
<accession>A0A9N9GDH4</accession>
<keyword evidence="3" id="KW-1185">Reference proteome</keyword>
<evidence type="ECO:0000313" key="2">
    <source>
        <dbReference type="EMBL" id="CAG8594439.1"/>
    </source>
</evidence>
<gene>
    <name evidence="2" type="ORF">FMOSSE_LOCUS8614</name>
</gene>
<dbReference type="AlphaFoldDB" id="A0A9N9GDH4"/>
<proteinExistence type="predicted"/>
<feature type="compositionally biased region" description="Basic and acidic residues" evidence="1">
    <location>
        <begin position="24"/>
        <end position="33"/>
    </location>
</feature>
<evidence type="ECO:0000313" key="3">
    <source>
        <dbReference type="Proteomes" id="UP000789375"/>
    </source>
</evidence>
<dbReference type="Proteomes" id="UP000789375">
    <property type="component" value="Unassembled WGS sequence"/>
</dbReference>
<name>A0A9N9GDH4_FUNMO</name>
<reference evidence="2" key="1">
    <citation type="submission" date="2021-06" db="EMBL/GenBank/DDBJ databases">
        <authorList>
            <person name="Kallberg Y."/>
            <person name="Tangrot J."/>
            <person name="Rosling A."/>
        </authorList>
    </citation>
    <scope>NUCLEOTIDE SEQUENCE</scope>
    <source>
        <strain evidence="2">87-6 pot B 2015</strain>
    </source>
</reference>
<organism evidence="2 3">
    <name type="scientific">Funneliformis mosseae</name>
    <name type="common">Endomycorrhizal fungus</name>
    <name type="synonym">Glomus mosseae</name>
    <dbReference type="NCBI Taxonomy" id="27381"/>
    <lineage>
        <taxon>Eukaryota</taxon>
        <taxon>Fungi</taxon>
        <taxon>Fungi incertae sedis</taxon>
        <taxon>Mucoromycota</taxon>
        <taxon>Glomeromycotina</taxon>
        <taxon>Glomeromycetes</taxon>
        <taxon>Glomerales</taxon>
        <taxon>Glomeraceae</taxon>
        <taxon>Funneliformis</taxon>
    </lineage>
</organism>
<evidence type="ECO:0000256" key="1">
    <source>
        <dbReference type="SAM" id="MobiDB-lite"/>
    </source>
</evidence>